<sequence>MDVRPFKLQQLEKGKSNARAFYESSDNKIICAIYGPSHTRQRANPECEINIELNFISDQKFQENTNKNREQDEKNQKYLNFLKFKINEVLQSVVLLDEYQKSTISIILDILELNSPPLVPILNLLNYSLILSGLKIQEQFSSSLCLYNPQNQQIYLDPTNQEIEQLQKYNESENQKMNDQKSVILNLVIAGKNNKIIYLNMDGIINDKSLYEKLFSAGVSYSNSILKLQQQFIQQAFQ</sequence>
<dbReference type="GO" id="GO:0003723">
    <property type="term" value="F:RNA binding"/>
    <property type="evidence" value="ECO:0007669"/>
    <property type="project" value="TreeGrafter"/>
</dbReference>
<dbReference type="Gene3D" id="3.30.230.70">
    <property type="entry name" value="GHMP Kinase, N-terminal domain"/>
    <property type="match status" value="1"/>
</dbReference>
<dbReference type="InterPro" id="IPR020568">
    <property type="entry name" value="Ribosomal_Su5_D2-typ_SF"/>
</dbReference>
<dbReference type="GO" id="GO:0016075">
    <property type="term" value="P:rRNA catabolic process"/>
    <property type="evidence" value="ECO:0007669"/>
    <property type="project" value="TreeGrafter"/>
</dbReference>
<proteinExistence type="inferred from homology"/>
<reference evidence="3 4" key="1">
    <citation type="journal article" date="2015" name="Sci. Rep.">
        <title>Genome of the facultative scuticociliatosis pathogen Pseudocohnilembus persalinus provides insight into its virulence through horizontal gene transfer.</title>
        <authorList>
            <person name="Xiong J."/>
            <person name="Wang G."/>
            <person name="Cheng J."/>
            <person name="Tian M."/>
            <person name="Pan X."/>
            <person name="Warren A."/>
            <person name="Jiang C."/>
            <person name="Yuan D."/>
            <person name="Miao W."/>
        </authorList>
    </citation>
    <scope>NUCLEOTIDE SEQUENCE [LARGE SCALE GENOMIC DNA]</scope>
    <source>
        <strain evidence="3">36N120E</strain>
    </source>
</reference>
<feature type="domain" description="Exoribonuclease phosphorolytic" evidence="2">
    <location>
        <begin position="14"/>
        <end position="132"/>
    </location>
</feature>
<protein>
    <submittedName>
        <fullName evidence="3">Ribosomal protein S5 domain 2-type fold</fullName>
    </submittedName>
</protein>
<organism evidence="3 4">
    <name type="scientific">Pseudocohnilembus persalinus</name>
    <name type="common">Ciliate</name>
    <dbReference type="NCBI Taxonomy" id="266149"/>
    <lineage>
        <taxon>Eukaryota</taxon>
        <taxon>Sar</taxon>
        <taxon>Alveolata</taxon>
        <taxon>Ciliophora</taxon>
        <taxon>Intramacronucleata</taxon>
        <taxon>Oligohymenophorea</taxon>
        <taxon>Scuticociliatia</taxon>
        <taxon>Philasterida</taxon>
        <taxon>Pseudocohnilembidae</taxon>
        <taxon>Pseudocohnilembus</taxon>
    </lineage>
</organism>
<keyword evidence="3" id="KW-0689">Ribosomal protein</keyword>
<comment type="caution">
    <text evidence="3">The sequence shown here is derived from an EMBL/GenBank/DDBJ whole genome shotgun (WGS) entry which is preliminary data.</text>
</comment>
<dbReference type="GO" id="GO:0005840">
    <property type="term" value="C:ribosome"/>
    <property type="evidence" value="ECO:0007669"/>
    <property type="project" value="UniProtKB-KW"/>
</dbReference>
<name>A0A0V0QSD9_PSEPJ</name>
<dbReference type="AlphaFoldDB" id="A0A0V0QSD9"/>
<dbReference type="EMBL" id="LDAU01000110">
    <property type="protein sequence ID" value="KRX05241.1"/>
    <property type="molecule type" value="Genomic_DNA"/>
</dbReference>
<dbReference type="InterPro" id="IPR050080">
    <property type="entry name" value="RNase_PH"/>
</dbReference>
<dbReference type="SUPFAM" id="SSF54211">
    <property type="entry name" value="Ribosomal protein S5 domain 2-like"/>
    <property type="match status" value="1"/>
</dbReference>
<dbReference type="InterPro" id="IPR027408">
    <property type="entry name" value="PNPase/RNase_PH_dom_sf"/>
</dbReference>
<dbReference type="GO" id="GO:0000177">
    <property type="term" value="C:cytoplasmic exosome (RNase complex)"/>
    <property type="evidence" value="ECO:0007669"/>
    <property type="project" value="TreeGrafter"/>
</dbReference>
<comment type="similarity">
    <text evidence="1">Belongs to the RNase PH family.</text>
</comment>
<accession>A0A0V0QSD9</accession>
<dbReference type="SUPFAM" id="SSF55666">
    <property type="entry name" value="Ribonuclease PH domain 2-like"/>
    <property type="match status" value="1"/>
</dbReference>
<evidence type="ECO:0000256" key="1">
    <source>
        <dbReference type="ARBA" id="ARBA00006678"/>
    </source>
</evidence>
<dbReference type="Proteomes" id="UP000054937">
    <property type="component" value="Unassembled WGS sequence"/>
</dbReference>
<dbReference type="OrthoDB" id="2504340at2759"/>
<evidence type="ECO:0000259" key="2">
    <source>
        <dbReference type="Pfam" id="PF01138"/>
    </source>
</evidence>
<dbReference type="GO" id="GO:0071051">
    <property type="term" value="P:poly(A)-dependent snoRNA 3'-end processing"/>
    <property type="evidence" value="ECO:0007669"/>
    <property type="project" value="TreeGrafter"/>
</dbReference>
<dbReference type="InterPro" id="IPR036345">
    <property type="entry name" value="ExoRNase_PH_dom2_sf"/>
</dbReference>
<dbReference type="GO" id="GO:0034475">
    <property type="term" value="P:U4 snRNA 3'-end processing"/>
    <property type="evidence" value="ECO:0007669"/>
    <property type="project" value="TreeGrafter"/>
</dbReference>
<gene>
    <name evidence="3" type="ORF">PPERSA_06875</name>
</gene>
<dbReference type="PANTHER" id="PTHR11953:SF0">
    <property type="entry name" value="EXOSOME COMPLEX COMPONENT RRP41"/>
    <property type="match status" value="1"/>
</dbReference>
<dbReference type="GO" id="GO:0005730">
    <property type="term" value="C:nucleolus"/>
    <property type="evidence" value="ECO:0007669"/>
    <property type="project" value="TreeGrafter"/>
</dbReference>
<dbReference type="GO" id="GO:0000176">
    <property type="term" value="C:nuclear exosome (RNase complex)"/>
    <property type="evidence" value="ECO:0007669"/>
    <property type="project" value="TreeGrafter"/>
</dbReference>
<evidence type="ECO:0000313" key="4">
    <source>
        <dbReference type="Proteomes" id="UP000054937"/>
    </source>
</evidence>
<evidence type="ECO:0000313" key="3">
    <source>
        <dbReference type="EMBL" id="KRX05241.1"/>
    </source>
</evidence>
<keyword evidence="4" id="KW-1185">Reference proteome</keyword>
<keyword evidence="3" id="KW-0687">Ribonucleoprotein</keyword>
<dbReference type="PANTHER" id="PTHR11953">
    <property type="entry name" value="EXOSOME COMPLEX COMPONENT"/>
    <property type="match status" value="1"/>
</dbReference>
<dbReference type="Pfam" id="PF01138">
    <property type="entry name" value="RNase_PH"/>
    <property type="match status" value="1"/>
</dbReference>
<dbReference type="GO" id="GO:0071028">
    <property type="term" value="P:nuclear mRNA surveillance"/>
    <property type="evidence" value="ECO:0007669"/>
    <property type="project" value="TreeGrafter"/>
</dbReference>
<dbReference type="InterPro" id="IPR001247">
    <property type="entry name" value="ExoRNase_PH_dom1"/>
</dbReference>
<dbReference type="InParanoid" id="A0A0V0QSD9"/>